<dbReference type="PANTHER" id="PTHR11359">
    <property type="entry name" value="AMP DEAMINASE"/>
    <property type="match status" value="1"/>
</dbReference>
<dbReference type="EMBL" id="CASHTH010003817">
    <property type="protein sequence ID" value="CAI8049761.1"/>
    <property type="molecule type" value="Genomic_DNA"/>
</dbReference>
<dbReference type="GO" id="GO:0032264">
    <property type="term" value="P:IMP salvage"/>
    <property type="evidence" value="ECO:0007669"/>
    <property type="project" value="InterPro"/>
</dbReference>
<dbReference type="Pfam" id="PF19326">
    <property type="entry name" value="AMP_deaminase"/>
    <property type="match status" value="1"/>
</dbReference>
<keyword evidence="5" id="KW-0479">Metal-binding</keyword>
<keyword evidence="9" id="KW-1185">Reference proteome</keyword>
<dbReference type="AlphaFoldDB" id="A0AA35TMR1"/>
<dbReference type="InterPro" id="IPR032466">
    <property type="entry name" value="Metal_Hydrolase"/>
</dbReference>
<dbReference type="EC" id="3.5.4.6" evidence="4"/>
<dbReference type="PANTHER" id="PTHR11359:SF0">
    <property type="entry name" value="AMP DEAMINASE"/>
    <property type="match status" value="1"/>
</dbReference>
<evidence type="ECO:0000313" key="8">
    <source>
        <dbReference type="EMBL" id="CAI8049761.1"/>
    </source>
</evidence>
<name>A0AA35TMR1_GEOBA</name>
<gene>
    <name evidence="8" type="ORF">GBAR_LOCUS27397</name>
</gene>
<comment type="similarity">
    <text evidence="3">Belongs to the metallo-dependent hydrolases superfamily. Adenosine and AMP deaminases family.</text>
</comment>
<accession>A0AA35TMR1</accession>
<evidence type="ECO:0000256" key="6">
    <source>
        <dbReference type="ARBA" id="ARBA00022801"/>
    </source>
</evidence>
<keyword evidence="7" id="KW-0862">Zinc</keyword>
<dbReference type="PROSITE" id="PS00485">
    <property type="entry name" value="A_DEAMINASE"/>
    <property type="match status" value="1"/>
</dbReference>
<dbReference type="GO" id="GO:0046872">
    <property type="term" value="F:metal ion binding"/>
    <property type="evidence" value="ECO:0007669"/>
    <property type="project" value="UniProtKB-KW"/>
</dbReference>
<evidence type="ECO:0000256" key="4">
    <source>
        <dbReference type="ARBA" id="ARBA00012775"/>
    </source>
</evidence>
<evidence type="ECO:0000256" key="7">
    <source>
        <dbReference type="ARBA" id="ARBA00022833"/>
    </source>
</evidence>
<sequence length="291" mass="33640">MYLCSDIYRQKKLLENFGQLLRNLFLPLFQATLDPSSHKNLSIFLNQVIGFDSVDDESKPESTFFSSATPTPEEWTSHDNPPYSYYIFYMFANISMLNRLRRIRGMNLFTLRPHCGEAGPVHHLVTSFLLSQNISHGLLLRKIPSIQYLYYLAQIGVAMSPLSNNHLFLDYNRSPFPEYFRRGLHISLSTDDPLQFHFTREPLMEEYSIAAQVWKLNAVDMCELAKNSVLMSSFEDCVKQHWLGVNYNEEGPAGNDITRTNVPNIRVAYRHETLVEELKNILQWDGGTTDD</sequence>
<proteinExistence type="inferred from homology"/>
<dbReference type="Gene3D" id="3.20.20.140">
    <property type="entry name" value="Metal-dependent hydrolases"/>
    <property type="match status" value="1"/>
</dbReference>
<reference evidence="8" key="1">
    <citation type="submission" date="2023-03" db="EMBL/GenBank/DDBJ databases">
        <authorList>
            <person name="Steffen K."/>
            <person name="Cardenas P."/>
        </authorList>
    </citation>
    <scope>NUCLEOTIDE SEQUENCE</scope>
</reference>
<evidence type="ECO:0000256" key="5">
    <source>
        <dbReference type="ARBA" id="ARBA00022723"/>
    </source>
</evidence>
<dbReference type="SUPFAM" id="SSF51556">
    <property type="entry name" value="Metallo-dependent hydrolases"/>
    <property type="match status" value="1"/>
</dbReference>
<evidence type="ECO:0000256" key="1">
    <source>
        <dbReference type="ARBA" id="ARBA00001947"/>
    </source>
</evidence>
<comment type="pathway">
    <text evidence="2">Purine metabolism; IMP biosynthesis via salvage pathway; IMP from AMP: step 1/1.</text>
</comment>
<dbReference type="GO" id="GO:0046033">
    <property type="term" value="P:AMP metabolic process"/>
    <property type="evidence" value="ECO:0007669"/>
    <property type="project" value="TreeGrafter"/>
</dbReference>
<comment type="caution">
    <text evidence="8">The sequence shown here is derived from an EMBL/GenBank/DDBJ whole genome shotgun (WGS) entry which is preliminary data.</text>
</comment>
<protein>
    <recommendedName>
        <fullName evidence="4">AMP deaminase</fullName>
        <ecNumber evidence="4">3.5.4.6</ecNumber>
    </recommendedName>
</protein>
<dbReference type="Proteomes" id="UP001174909">
    <property type="component" value="Unassembled WGS sequence"/>
</dbReference>
<evidence type="ECO:0000256" key="2">
    <source>
        <dbReference type="ARBA" id="ARBA00004955"/>
    </source>
</evidence>
<evidence type="ECO:0000256" key="3">
    <source>
        <dbReference type="ARBA" id="ARBA00006676"/>
    </source>
</evidence>
<keyword evidence="6" id="KW-0378">Hydrolase</keyword>
<evidence type="ECO:0000313" key="9">
    <source>
        <dbReference type="Proteomes" id="UP001174909"/>
    </source>
</evidence>
<dbReference type="InterPro" id="IPR006329">
    <property type="entry name" value="AMPD"/>
</dbReference>
<organism evidence="8 9">
    <name type="scientific">Geodia barretti</name>
    <name type="common">Barrett's horny sponge</name>
    <dbReference type="NCBI Taxonomy" id="519541"/>
    <lineage>
        <taxon>Eukaryota</taxon>
        <taxon>Metazoa</taxon>
        <taxon>Porifera</taxon>
        <taxon>Demospongiae</taxon>
        <taxon>Heteroscleromorpha</taxon>
        <taxon>Tetractinellida</taxon>
        <taxon>Astrophorina</taxon>
        <taxon>Geodiidae</taxon>
        <taxon>Geodia</taxon>
    </lineage>
</organism>
<dbReference type="GO" id="GO:0005829">
    <property type="term" value="C:cytosol"/>
    <property type="evidence" value="ECO:0007669"/>
    <property type="project" value="TreeGrafter"/>
</dbReference>
<dbReference type="GO" id="GO:0003876">
    <property type="term" value="F:AMP deaminase activity"/>
    <property type="evidence" value="ECO:0007669"/>
    <property type="project" value="UniProtKB-EC"/>
</dbReference>
<dbReference type="InterPro" id="IPR006650">
    <property type="entry name" value="A/AMP_deam_AS"/>
</dbReference>
<comment type="cofactor">
    <cofactor evidence="1">
        <name>Zn(2+)</name>
        <dbReference type="ChEBI" id="CHEBI:29105"/>
    </cofactor>
</comment>